<dbReference type="PANTHER" id="PTHR46470">
    <property type="entry name" value="N-ACYLNEURAMINATE-9-PHOSPHATASE"/>
    <property type="match status" value="1"/>
</dbReference>
<dbReference type="GO" id="GO:0016787">
    <property type="term" value="F:hydrolase activity"/>
    <property type="evidence" value="ECO:0007669"/>
    <property type="project" value="UniProtKB-KW"/>
</dbReference>
<dbReference type="InterPro" id="IPR036412">
    <property type="entry name" value="HAD-like_sf"/>
</dbReference>
<sequence length="209" mass="23248">MSIHAILFDLDGTLHDRAATLRAWLAEHTRQFSLPDTYAPRFLELEDHGYRPKAQVIPQLVQELGLPHHPQTLLDTYAHHVRHAVPMPHAHAVLRELRARGVRTGIVTNGWEDLQRTCADRCGLTDLIDDLVISRAVGLSKPDPAIYRLALNHLGVSAQHTWFVGDSPRNDIAGPQAVGLCAAWLPTTHPLQGKVPDVILRDLRDVLGL</sequence>
<evidence type="ECO:0000256" key="4">
    <source>
        <dbReference type="ARBA" id="ARBA00022842"/>
    </source>
</evidence>
<dbReference type="InterPro" id="IPR051400">
    <property type="entry name" value="HAD-like_hydrolase"/>
</dbReference>
<dbReference type="Gene3D" id="3.40.50.1000">
    <property type="entry name" value="HAD superfamily/HAD-like"/>
    <property type="match status" value="1"/>
</dbReference>
<keyword evidence="4" id="KW-0460">Magnesium</keyword>
<gene>
    <name evidence="5" type="ORF">GCM10008937_26420</name>
</gene>
<dbReference type="InterPro" id="IPR023214">
    <property type="entry name" value="HAD_sf"/>
</dbReference>
<dbReference type="SFLD" id="SFLDS00003">
    <property type="entry name" value="Haloacid_Dehalogenase"/>
    <property type="match status" value="1"/>
</dbReference>
<dbReference type="EMBL" id="BAAADB010000029">
    <property type="protein sequence ID" value="GAA0517632.1"/>
    <property type="molecule type" value="Genomic_DNA"/>
</dbReference>
<dbReference type="SUPFAM" id="SSF56784">
    <property type="entry name" value="HAD-like"/>
    <property type="match status" value="1"/>
</dbReference>
<accession>A0ABN1CEW0</accession>
<evidence type="ECO:0000313" key="5">
    <source>
        <dbReference type="EMBL" id="GAA0517632.1"/>
    </source>
</evidence>
<dbReference type="InterPro" id="IPR041492">
    <property type="entry name" value="HAD_2"/>
</dbReference>
<keyword evidence="6" id="KW-1185">Reference proteome</keyword>
<organism evidence="5 6">
    <name type="scientific">Deinococcus depolymerans</name>
    <dbReference type="NCBI Taxonomy" id="392408"/>
    <lineage>
        <taxon>Bacteria</taxon>
        <taxon>Thermotogati</taxon>
        <taxon>Deinococcota</taxon>
        <taxon>Deinococci</taxon>
        <taxon>Deinococcales</taxon>
        <taxon>Deinococcaceae</taxon>
        <taxon>Deinococcus</taxon>
    </lineage>
</organism>
<dbReference type="Gene3D" id="1.20.120.1600">
    <property type="match status" value="1"/>
</dbReference>
<comment type="cofactor">
    <cofactor evidence="1">
        <name>Mg(2+)</name>
        <dbReference type="ChEBI" id="CHEBI:18420"/>
    </cofactor>
</comment>
<proteinExistence type="predicted"/>
<protein>
    <submittedName>
        <fullName evidence="5">HAD family hydrolase</fullName>
    </submittedName>
</protein>
<dbReference type="RefSeq" id="WP_343759714.1">
    <property type="nucleotide sequence ID" value="NZ_BAAADB010000029.1"/>
</dbReference>
<name>A0ABN1CEW0_9DEIO</name>
<evidence type="ECO:0000313" key="6">
    <source>
        <dbReference type="Proteomes" id="UP001500191"/>
    </source>
</evidence>
<reference evidence="5 6" key="1">
    <citation type="journal article" date="2019" name="Int. J. Syst. Evol. Microbiol.">
        <title>The Global Catalogue of Microorganisms (GCM) 10K type strain sequencing project: providing services to taxonomists for standard genome sequencing and annotation.</title>
        <authorList>
            <consortium name="The Broad Institute Genomics Platform"/>
            <consortium name="The Broad Institute Genome Sequencing Center for Infectious Disease"/>
            <person name="Wu L."/>
            <person name="Ma J."/>
        </authorList>
    </citation>
    <scope>NUCLEOTIDE SEQUENCE [LARGE SCALE GENOMIC DNA]</scope>
    <source>
        <strain evidence="5 6">JCM 14368</strain>
    </source>
</reference>
<evidence type="ECO:0000256" key="3">
    <source>
        <dbReference type="ARBA" id="ARBA00022801"/>
    </source>
</evidence>
<evidence type="ECO:0000256" key="1">
    <source>
        <dbReference type="ARBA" id="ARBA00001946"/>
    </source>
</evidence>
<dbReference type="SFLD" id="SFLDG01129">
    <property type="entry name" value="C1.5:_HAD__Beta-PGM__Phosphata"/>
    <property type="match status" value="1"/>
</dbReference>
<dbReference type="NCBIfam" id="TIGR01549">
    <property type="entry name" value="HAD-SF-IA-v1"/>
    <property type="match status" value="1"/>
</dbReference>
<evidence type="ECO:0000256" key="2">
    <source>
        <dbReference type="ARBA" id="ARBA00022723"/>
    </source>
</evidence>
<keyword evidence="2" id="KW-0479">Metal-binding</keyword>
<dbReference type="PRINTS" id="PR00413">
    <property type="entry name" value="HADHALOGNASE"/>
</dbReference>
<dbReference type="NCBIfam" id="TIGR01509">
    <property type="entry name" value="HAD-SF-IA-v3"/>
    <property type="match status" value="1"/>
</dbReference>
<dbReference type="InterPro" id="IPR006439">
    <property type="entry name" value="HAD-SF_hydro_IA"/>
</dbReference>
<dbReference type="PANTHER" id="PTHR46470:SF2">
    <property type="entry name" value="GLYCERALDEHYDE 3-PHOSPHATE PHOSPHATASE"/>
    <property type="match status" value="1"/>
</dbReference>
<dbReference type="Proteomes" id="UP001500191">
    <property type="component" value="Unassembled WGS sequence"/>
</dbReference>
<keyword evidence="3 5" id="KW-0378">Hydrolase</keyword>
<dbReference type="Pfam" id="PF13419">
    <property type="entry name" value="HAD_2"/>
    <property type="match status" value="1"/>
</dbReference>
<comment type="caution">
    <text evidence="5">The sequence shown here is derived from an EMBL/GenBank/DDBJ whole genome shotgun (WGS) entry which is preliminary data.</text>
</comment>